<dbReference type="PROSITE" id="PS51198">
    <property type="entry name" value="UVRD_HELICASE_ATP_BIND"/>
    <property type="match status" value="1"/>
</dbReference>
<dbReference type="InterPro" id="IPR011604">
    <property type="entry name" value="PDDEXK-like_dom_sf"/>
</dbReference>
<dbReference type="Pfam" id="PF12705">
    <property type="entry name" value="PDDEXK_1"/>
    <property type="match status" value="1"/>
</dbReference>
<dbReference type="GO" id="GO:0005829">
    <property type="term" value="C:cytosol"/>
    <property type="evidence" value="ECO:0007669"/>
    <property type="project" value="TreeGrafter"/>
</dbReference>
<keyword evidence="10" id="KW-0413">Isomerase</keyword>
<dbReference type="Gene3D" id="1.10.486.10">
    <property type="entry name" value="PCRA, domain 4"/>
    <property type="match status" value="1"/>
</dbReference>
<dbReference type="GO" id="GO:0003677">
    <property type="term" value="F:DNA binding"/>
    <property type="evidence" value="ECO:0007669"/>
    <property type="project" value="UniProtKB-KW"/>
</dbReference>
<accession>A0A6J4ITA8</accession>
<organism evidence="18">
    <name type="scientific">uncultured Acidimicrobiales bacterium</name>
    <dbReference type="NCBI Taxonomy" id="310071"/>
    <lineage>
        <taxon>Bacteria</taxon>
        <taxon>Bacillati</taxon>
        <taxon>Actinomycetota</taxon>
        <taxon>Acidimicrobiia</taxon>
        <taxon>Acidimicrobiales</taxon>
        <taxon>environmental samples</taxon>
    </lineage>
</organism>
<keyword evidence="9" id="KW-0234">DNA repair</keyword>
<evidence type="ECO:0000256" key="4">
    <source>
        <dbReference type="ARBA" id="ARBA00022801"/>
    </source>
</evidence>
<feature type="compositionally biased region" description="Low complexity" evidence="15">
    <location>
        <begin position="879"/>
        <end position="895"/>
    </location>
</feature>
<comment type="catalytic activity">
    <reaction evidence="11">
        <text>Couples ATP hydrolysis with the unwinding of duplex DNA by translocating in the 3'-5' direction.</text>
        <dbReference type="EC" id="5.6.2.4"/>
    </reaction>
</comment>
<evidence type="ECO:0000256" key="12">
    <source>
        <dbReference type="ARBA" id="ARBA00034808"/>
    </source>
</evidence>
<evidence type="ECO:0000256" key="13">
    <source>
        <dbReference type="ARBA" id="ARBA00048988"/>
    </source>
</evidence>
<dbReference type="InterPro" id="IPR000212">
    <property type="entry name" value="DNA_helicase_UvrD/REP"/>
</dbReference>
<dbReference type="Gene3D" id="3.90.320.10">
    <property type="match status" value="1"/>
</dbReference>
<proteinExistence type="predicted"/>
<sequence>MTSVDTSPLVDEAERERVARTGLGETLFVEAGAGTGKTHELVRRVVNLVVETGVPLSAVAAITFTEAAAAELRDRIREAFEKSLADHLCEPDREACERALADIDQAAIGTLHGFCLRILSEHALAVELPPRVEILDEVSSQLAFEERWTRFVDGIYDDPASEALVLRAWALGVEIDAQSKLKASLKDVASIFEDSWDRLDGLVATAPTGLAPVDLEPVVRAMRALREVKATNTNPKDLLLDRCAEVETMVDEVLAEADPLRQLRLLRSGEARWRSSGLGGRLNWPDVVTARAAVNAVGLAAKEVHEGVANDVLRQLSIRLAHFTRDAAEQRRAAGRLDFHDLLVLARRLLRNSPDARTTLHGRYQRLLLDEFQDTDPIQIEVAVLIAAAVEGGDVDRSWQEIAPLPGRLFFVGDPKQSIYRFRRADIKLFLGARAHFAANGPVLLRQNFRTVEPVLEWVNHAFGRLMTEHPDRQAAYQPLSAHRSASPHADHRVVLLGGAATGSAGEIRSQEAAAVARTVRSVGDDPQSWKVFDRGADDWRDPKWSDVTILLPTRTSLRQLEDALDHQRVPYRVATGSLVFDTQEVREALDAMQAIDDPGDELALVSALRSPLYACSDVDLLTYHQAGGRWDLGPRAAGVPTDHPVARALEHLQSLAALRWWNEPSALLDRLLRERDAFALAFGSRRPREVWRRLRFIVDQARAFEESGGGGLRAFLRWADLQRTEGTRVHEPLLAELDDDAVNILTIHGAKGLEFPITVLSGATTQATTGRRGPQVIWGGSVPEVKLSRQTTDNFNRLADIEAEMDVDERLRLLYVACTRARDHLVVSTFHKPRTKPRPGSFGDSYGEWLTNASIGAADTLWRRLPEAEESDTEVPEEAATPAAAGAATAGPAPLLQDRDEWLARREAMLEPQRRPRFVSATTIAGDAGASPRAAAEADPLEVAEVTDDAQHNDTAGAADAARREIPWRRGRAGSAIGRAVHAVLQMVGDPADDGRIGELASQQAHVEAVPDAVDTIAALARSALRSPSVVAAHAAERCWREVYVAAPLGDRAIEGYIDLLYETPDGLVLVDYKTDAIAGEAEVDAKVERYRLQAAAYAVALEASTGLVVAEAKLVFCTRTGAIERQVPDLPGGKAQVRELVA</sequence>
<dbReference type="InterPro" id="IPR014016">
    <property type="entry name" value="UvrD-like_ATP-bd"/>
</dbReference>
<feature type="compositionally biased region" description="Acidic residues" evidence="15">
    <location>
        <begin position="869"/>
        <end position="878"/>
    </location>
</feature>
<dbReference type="EMBL" id="CADCTF010000128">
    <property type="protein sequence ID" value="CAA9261038.1"/>
    <property type="molecule type" value="Genomic_DNA"/>
</dbReference>
<dbReference type="Pfam" id="PF00580">
    <property type="entry name" value="UvrD-helicase"/>
    <property type="match status" value="1"/>
</dbReference>
<dbReference type="EC" id="5.6.2.4" evidence="12"/>
<dbReference type="GO" id="GO:0000725">
    <property type="term" value="P:recombinational repair"/>
    <property type="evidence" value="ECO:0007669"/>
    <property type="project" value="TreeGrafter"/>
</dbReference>
<evidence type="ECO:0000256" key="9">
    <source>
        <dbReference type="ARBA" id="ARBA00023204"/>
    </source>
</evidence>
<protein>
    <recommendedName>
        <fullName evidence="12">DNA 3'-5' helicase</fullName>
        <ecNumber evidence="12">5.6.2.4</ecNumber>
    </recommendedName>
</protein>
<evidence type="ECO:0000256" key="3">
    <source>
        <dbReference type="ARBA" id="ARBA00022763"/>
    </source>
</evidence>
<dbReference type="GO" id="GO:0004527">
    <property type="term" value="F:exonuclease activity"/>
    <property type="evidence" value="ECO:0007669"/>
    <property type="project" value="UniProtKB-KW"/>
</dbReference>
<evidence type="ECO:0000256" key="10">
    <source>
        <dbReference type="ARBA" id="ARBA00023235"/>
    </source>
</evidence>
<dbReference type="SUPFAM" id="SSF52540">
    <property type="entry name" value="P-loop containing nucleoside triphosphate hydrolases"/>
    <property type="match status" value="1"/>
</dbReference>
<feature type="binding site" evidence="14">
    <location>
        <begin position="31"/>
        <end position="38"/>
    </location>
    <ligand>
        <name>ATP</name>
        <dbReference type="ChEBI" id="CHEBI:30616"/>
    </ligand>
</feature>
<evidence type="ECO:0000259" key="17">
    <source>
        <dbReference type="PROSITE" id="PS51217"/>
    </source>
</evidence>
<dbReference type="Pfam" id="PF13361">
    <property type="entry name" value="UvrD_C"/>
    <property type="match status" value="1"/>
</dbReference>
<name>A0A6J4ITA8_9ACTN</name>
<gene>
    <name evidence="18" type="ORF">AVDCRST_MAG50-2763</name>
</gene>
<dbReference type="InterPro" id="IPR011335">
    <property type="entry name" value="Restrct_endonuc-II-like"/>
</dbReference>
<feature type="domain" description="UvrD-like helicase C-terminal" evidence="17">
    <location>
        <begin position="470"/>
        <end position="753"/>
    </location>
</feature>
<evidence type="ECO:0000256" key="6">
    <source>
        <dbReference type="ARBA" id="ARBA00022839"/>
    </source>
</evidence>
<keyword evidence="7 14" id="KW-0067">ATP-binding</keyword>
<dbReference type="InterPro" id="IPR038726">
    <property type="entry name" value="PDDEXK_AddAB-type"/>
</dbReference>
<keyword evidence="2 14" id="KW-0547">Nucleotide-binding</keyword>
<feature type="domain" description="UvrD-like helicase ATP-binding" evidence="16">
    <location>
        <begin position="10"/>
        <end position="452"/>
    </location>
</feature>
<evidence type="ECO:0000256" key="2">
    <source>
        <dbReference type="ARBA" id="ARBA00022741"/>
    </source>
</evidence>
<dbReference type="PANTHER" id="PTHR11070">
    <property type="entry name" value="UVRD / RECB / PCRA DNA HELICASE FAMILY MEMBER"/>
    <property type="match status" value="1"/>
</dbReference>
<dbReference type="PANTHER" id="PTHR11070:SF23">
    <property type="entry name" value="RECBCD ENZYME SUBUNIT RECB"/>
    <property type="match status" value="1"/>
</dbReference>
<keyword evidence="3" id="KW-0227">DNA damage</keyword>
<evidence type="ECO:0000256" key="7">
    <source>
        <dbReference type="ARBA" id="ARBA00022840"/>
    </source>
</evidence>
<keyword evidence="6" id="KW-0269">Exonuclease</keyword>
<evidence type="ECO:0000256" key="14">
    <source>
        <dbReference type="PROSITE-ProRule" id="PRU00560"/>
    </source>
</evidence>
<evidence type="ECO:0000256" key="1">
    <source>
        <dbReference type="ARBA" id="ARBA00022722"/>
    </source>
</evidence>
<evidence type="ECO:0000256" key="15">
    <source>
        <dbReference type="SAM" id="MobiDB-lite"/>
    </source>
</evidence>
<dbReference type="SUPFAM" id="SSF52980">
    <property type="entry name" value="Restriction endonuclease-like"/>
    <property type="match status" value="1"/>
</dbReference>
<comment type="catalytic activity">
    <reaction evidence="13">
        <text>ATP + H2O = ADP + phosphate + H(+)</text>
        <dbReference type="Rhea" id="RHEA:13065"/>
        <dbReference type="ChEBI" id="CHEBI:15377"/>
        <dbReference type="ChEBI" id="CHEBI:15378"/>
        <dbReference type="ChEBI" id="CHEBI:30616"/>
        <dbReference type="ChEBI" id="CHEBI:43474"/>
        <dbReference type="ChEBI" id="CHEBI:456216"/>
        <dbReference type="EC" id="5.6.2.4"/>
    </reaction>
</comment>
<feature type="region of interest" description="Disordered" evidence="15">
    <location>
        <begin position="868"/>
        <end position="895"/>
    </location>
</feature>
<evidence type="ECO:0000256" key="11">
    <source>
        <dbReference type="ARBA" id="ARBA00034617"/>
    </source>
</evidence>
<keyword evidence="4 14" id="KW-0378">Hydrolase</keyword>
<evidence type="ECO:0000256" key="5">
    <source>
        <dbReference type="ARBA" id="ARBA00022806"/>
    </source>
</evidence>
<reference evidence="18" key="1">
    <citation type="submission" date="2020-02" db="EMBL/GenBank/DDBJ databases">
        <authorList>
            <person name="Meier V. D."/>
        </authorList>
    </citation>
    <scope>NUCLEOTIDE SEQUENCE</scope>
    <source>
        <strain evidence="18">AVDCRST_MAG50</strain>
    </source>
</reference>
<evidence type="ECO:0000256" key="8">
    <source>
        <dbReference type="ARBA" id="ARBA00023125"/>
    </source>
</evidence>
<keyword evidence="8" id="KW-0238">DNA-binding</keyword>
<dbReference type="Gene3D" id="3.40.50.300">
    <property type="entry name" value="P-loop containing nucleotide triphosphate hydrolases"/>
    <property type="match status" value="4"/>
</dbReference>
<dbReference type="GO" id="GO:0009338">
    <property type="term" value="C:exodeoxyribonuclease V complex"/>
    <property type="evidence" value="ECO:0007669"/>
    <property type="project" value="TreeGrafter"/>
</dbReference>
<evidence type="ECO:0000259" key="16">
    <source>
        <dbReference type="PROSITE" id="PS51198"/>
    </source>
</evidence>
<dbReference type="AlphaFoldDB" id="A0A6J4ITA8"/>
<evidence type="ECO:0000313" key="18">
    <source>
        <dbReference type="EMBL" id="CAA9261038.1"/>
    </source>
</evidence>
<dbReference type="GO" id="GO:0043138">
    <property type="term" value="F:3'-5' DNA helicase activity"/>
    <property type="evidence" value="ECO:0007669"/>
    <property type="project" value="UniProtKB-EC"/>
</dbReference>
<keyword evidence="1" id="KW-0540">Nuclease</keyword>
<dbReference type="PROSITE" id="PS51217">
    <property type="entry name" value="UVRD_HELICASE_CTER"/>
    <property type="match status" value="1"/>
</dbReference>
<dbReference type="GO" id="GO:0005524">
    <property type="term" value="F:ATP binding"/>
    <property type="evidence" value="ECO:0007669"/>
    <property type="project" value="UniProtKB-UniRule"/>
</dbReference>
<keyword evidence="5 14" id="KW-0347">Helicase</keyword>
<dbReference type="InterPro" id="IPR027417">
    <property type="entry name" value="P-loop_NTPase"/>
</dbReference>
<dbReference type="InterPro" id="IPR014017">
    <property type="entry name" value="DNA_helicase_UvrD-like_C"/>
</dbReference>